<evidence type="ECO:0000256" key="3">
    <source>
        <dbReference type="ARBA" id="ARBA00023295"/>
    </source>
</evidence>
<gene>
    <name evidence="4" type="ORF">GRS66_000261</name>
</gene>
<dbReference type="GO" id="GO:0009251">
    <property type="term" value="P:glucan catabolic process"/>
    <property type="evidence" value="ECO:0007669"/>
    <property type="project" value="TreeGrafter"/>
</dbReference>
<keyword evidence="5" id="KW-1185">Reference proteome</keyword>
<accession>A0A6C1DMC8</accession>
<evidence type="ECO:0000256" key="2">
    <source>
        <dbReference type="ARBA" id="ARBA00022801"/>
    </source>
</evidence>
<evidence type="ECO:0000256" key="1">
    <source>
        <dbReference type="ARBA" id="ARBA00005641"/>
    </source>
</evidence>
<dbReference type="AlphaFoldDB" id="A0A6C1DMC8"/>
<dbReference type="FunFam" id="3.20.20.80:FF:000100">
    <property type="entry name" value="Glycoside hydrolase superfamily"/>
    <property type="match status" value="1"/>
</dbReference>
<dbReference type="InterPro" id="IPR017853">
    <property type="entry name" value="GH"/>
</dbReference>
<dbReference type="Proteomes" id="UP000501346">
    <property type="component" value="Chromosome ScII"/>
</dbReference>
<dbReference type="PANTHER" id="PTHR31297">
    <property type="entry name" value="GLUCAN ENDO-1,6-BETA-GLUCOSIDASE B"/>
    <property type="match status" value="1"/>
</dbReference>
<dbReference type="InterPro" id="IPR050386">
    <property type="entry name" value="Glycosyl_hydrolase_5"/>
</dbReference>
<evidence type="ECO:0008006" key="6">
    <source>
        <dbReference type="Google" id="ProtNLM"/>
    </source>
</evidence>
<proteinExistence type="inferred from homology"/>
<dbReference type="EMBL" id="CP048984">
    <property type="protein sequence ID" value="QID78061.1"/>
    <property type="molecule type" value="Genomic_DNA"/>
</dbReference>
<dbReference type="OrthoDB" id="1887033at2759"/>
<sequence length="501" mass="57849">MIGSLRNKFEHFKVSEKGGQNLSTTLPKLPPAKDLDRSTIYKYRYNYGVNLGALFVLEPWIFSKETICTIDGKEYDSEFDAISQQLKKHSSEDVAKMLSDHYKKYIDRIDWEWLSKDAHITALRIPIGYWHVEDGKHLDSLPFAPLRKVYELAKPWEKLGELINNAKKMSIGVLIDLHGLPGGANCDSHSGSKSGEAAFFHKEKYMTKVYKDILPAIINTMTLGNENIIGIQVVNEACFDNNPKGQKFYYSEAINTVEKLQPGLPVIISDGWWPQQWADWVKEKHFSEIVVIDSHVYRCFSDSDKSKDANSIIKDLPNTVNFPHEDADYTVGEFSGVLDGQTWNKTSGDRDAIVQKYVQTQADVFSHVASWGWFFWTLQFEYGDGGEWGLAPMMQKGNLPKRPHGDDLQVDKKKIDSIIHEHEAYWNGKGKIFEHWRFEDGIKTAVDDIIAFRKFDNSLIGRWHSWKSQRRAEYVSVKKDSEFMWEWDQGYQRGLDEFNKY</sequence>
<evidence type="ECO:0000313" key="4">
    <source>
        <dbReference type="EMBL" id="QID78061.1"/>
    </source>
</evidence>
<name>A0A6C1DMC8_SACPS</name>
<dbReference type="GO" id="GO:0046557">
    <property type="term" value="F:glucan endo-1,6-beta-glucosidase activity"/>
    <property type="evidence" value="ECO:0007669"/>
    <property type="project" value="TreeGrafter"/>
</dbReference>
<dbReference type="GO" id="GO:0005737">
    <property type="term" value="C:cytoplasm"/>
    <property type="evidence" value="ECO:0007669"/>
    <property type="project" value="UniProtKB-ARBA"/>
</dbReference>
<dbReference type="GO" id="GO:0009986">
    <property type="term" value="C:cell surface"/>
    <property type="evidence" value="ECO:0007669"/>
    <property type="project" value="TreeGrafter"/>
</dbReference>
<protein>
    <recommendedName>
        <fullName evidence="6">Glucan 1,3-beta-glucosidase 3</fullName>
    </recommendedName>
</protein>
<dbReference type="SUPFAM" id="SSF51445">
    <property type="entry name" value="(Trans)glycosidases"/>
    <property type="match status" value="1"/>
</dbReference>
<reference evidence="4 5" key="1">
    <citation type="journal article" date="2019" name="BMC Genomics">
        <title>Chromosome level assembly and comparative genome analysis confirm lager-brewing yeasts originated from a single hybridization.</title>
        <authorList>
            <person name="Salazar A.N."/>
            <person name="Gorter de Vries A.R."/>
            <person name="van den Broek M."/>
            <person name="Brouwers N."/>
            <person name="de la Torre Cortes P."/>
            <person name="Kuijpers N.G.A."/>
            <person name="Daran J.G."/>
            <person name="Abeel T."/>
        </authorList>
    </citation>
    <scope>NUCLEOTIDE SEQUENCE [LARGE SCALE GENOMIC DNA]</scope>
    <source>
        <strain evidence="4 5">CBS 1483</strain>
    </source>
</reference>
<dbReference type="Gene3D" id="3.20.20.80">
    <property type="entry name" value="Glycosidases"/>
    <property type="match status" value="1"/>
</dbReference>
<comment type="similarity">
    <text evidence="1">Belongs to the glycosyl hydrolase 5 (cellulase A) family.</text>
</comment>
<dbReference type="PANTHER" id="PTHR31297:SF43">
    <property type="entry name" value="GLUCAN 1,3-BETA-GLUCOSIDASE 3"/>
    <property type="match status" value="1"/>
</dbReference>
<keyword evidence="3" id="KW-0326">Glycosidase</keyword>
<organism evidence="4 5">
    <name type="scientific">Saccharomyces pastorianus</name>
    <name type="common">Lager yeast</name>
    <name type="synonym">Saccharomyces cerevisiae x Saccharomyces eubayanus</name>
    <dbReference type="NCBI Taxonomy" id="27292"/>
    <lineage>
        <taxon>Eukaryota</taxon>
        <taxon>Fungi</taxon>
        <taxon>Dikarya</taxon>
        <taxon>Ascomycota</taxon>
        <taxon>Saccharomycotina</taxon>
        <taxon>Saccharomycetes</taxon>
        <taxon>Saccharomycetales</taxon>
        <taxon>Saccharomycetaceae</taxon>
        <taxon>Saccharomyces</taxon>
    </lineage>
</organism>
<evidence type="ECO:0000313" key="5">
    <source>
        <dbReference type="Proteomes" id="UP000501346"/>
    </source>
</evidence>
<dbReference type="GO" id="GO:0005576">
    <property type="term" value="C:extracellular region"/>
    <property type="evidence" value="ECO:0007669"/>
    <property type="project" value="TreeGrafter"/>
</dbReference>
<keyword evidence="2" id="KW-0378">Hydrolase</keyword>